<dbReference type="PANTHER" id="PTHR42085:SF2">
    <property type="entry name" value="F-BOX DOMAIN-CONTAINING PROTEIN"/>
    <property type="match status" value="1"/>
</dbReference>
<dbReference type="PANTHER" id="PTHR42085">
    <property type="entry name" value="F-BOX DOMAIN-CONTAINING PROTEIN"/>
    <property type="match status" value="1"/>
</dbReference>
<dbReference type="InterPro" id="IPR038883">
    <property type="entry name" value="AN11006-like"/>
</dbReference>
<accession>A0A8H8U1Y7</accession>
<organism evidence="1 2">
    <name type="scientific">Lachnellula hyalina</name>
    <dbReference type="NCBI Taxonomy" id="1316788"/>
    <lineage>
        <taxon>Eukaryota</taxon>
        <taxon>Fungi</taxon>
        <taxon>Dikarya</taxon>
        <taxon>Ascomycota</taxon>
        <taxon>Pezizomycotina</taxon>
        <taxon>Leotiomycetes</taxon>
        <taxon>Helotiales</taxon>
        <taxon>Lachnaceae</taxon>
        <taxon>Lachnellula</taxon>
    </lineage>
</organism>
<dbReference type="EMBL" id="QGMH01000031">
    <property type="protein sequence ID" value="TVY28417.1"/>
    <property type="molecule type" value="Genomic_DNA"/>
</dbReference>
<evidence type="ECO:0000313" key="1">
    <source>
        <dbReference type="EMBL" id="TVY28417.1"/>
    </source>
</evidence>
<keyword evidence="2" id="KW-1185">Reference proteome</keyword>
<dbReference type="GeneID" id="41983027"/>
<name>A0A8H8U1Y7_9HELO</name>
<proteinExistence type="predicted"/>
<evidence type="ECO:0008006" key="3">
    <source>
        <dbReference type="Google" id="ProtNLM"/>
    </source>
</evidence>
<sequence>MTNFRDLPSELRNRIYQLCLLEQEPIDPYSHWSPREGLTPGLLRVNKTVHREASPLFYAHNRFDFTLATPEQVASFLGTIGSNNANYIQHIHVDFPIFRDLESGNITLEEGSMGVFANIQNICTNLSTLTTHVYSTNDTVMKLDALDDPKIATEALTLVNTRFRAILSLRDINVEVYKYGPSEDIKSKMENLGWTVSATFVEEWDPAGRSFSDDADDWDRDYGYDDDDNDSYDIDNDSDFWRRAGD</sequence>
<gene>
    <name evidence="1" type="ORF">LHYA1_G002829</name>
</gene>
<dbReference type="RefSeq" id="XP_031007205.1">
    <property type="nucleotide sequence ID" value="XM_031147803.1"/>
</dbReference>
<evidence type="ECO:0000313" key="2">
    <source>
        <dbReference type="Proteomes" id="UP000431533"/>
    </source>
</evidence>
<dbReference type="Proteomes" id="UP000431533">
    <property type="component" value="Unassembled WGS sequence"/>
</dbReference>
<dbReference type="OrthoDB" id="62952at2759"/>
<reference evidence="1 2" key="1">
    <citation type="submission" date="2018-05" db="EMBL/GenBank/DDBJ databases">
        <title>Genome sequencing and assembly of the regulated plant pathogen Lachnellula willkommii and related sister species for the development of diagnostic species identification markers.</title>
        <authorList>
            <person name="Giroux E."/>
            <person name="Bilodeau G."/>
        </authorList>
    </citation>
    <scope>NUCLEOTIDE SEQUENCE [LARGE SCALE GENOMIC DNA]</scope>
    <source>
        <strain evidence="1 2">CBS 185.66</strain>
    </source>
</reference>
<protein>
    <recommendedName>
        <fullName evidence="3">F-box domain-containing protein</fullName>
    </recommendedName>
</protein>
<dbReference type="AlphaFoldDB" id="A0A8H8U1Y7"/>
<comment type="caution">
    <text evidence="1">The sequence shown here is derived from an EMBL/GenBank/DDBJ whole genome shotgun (WGS) entry which is preliminary data.</text>
</comment>